<dbReference type="EMBL" id="RWJN01000022">
    <property type="protein sequence ID" value="TCD70353.1"/>
    <property type="molecule type" value="Genomic_DNA"/>
</dbReference>
<evidence type="ECO:0000256" key="3">
    <source>
        <dbReference type="ARBA" id="ARBA00022679"/>
    </source>
</evidence>
<evidence type="ECO:0000256" key="9">
    <source>
        <dbReference type="ARBA" id="ARBA00023315"/>
    </source>
</evidence>
<keyword evidence="5" id="KW-0999">Mitochondrion inner membrane</keyword>
<evidence type="ECO:0000313" key="15">
    <source>
        <dbReference type="Proteomes" id="UP000292702"/>
    </source>
</evidence>
<evidence type="ECO:0000256" key="6">
    <source>
        <dbReference type="ARBA" id="ARBA00023098"/>
    </source>
</evidence>
<dbReference type="Proteomes" id="UP000292702">
    <property type="component" value="Unassembled WGS sequence"/>
</dbReference>
<dbReference type="GO" id="GO:0005743">
    <property type="term" value="C:mitochondrial inner membrane"/>
    <property type="evidence" value="ECO:0007669"/>
    <property type="project" value="UniProtKB-SubCell"/>
</dbReference>
<evidence type="ECO:0000256" key="1">
    <source>
        <dbReference type="ARBA" id="ARBA00004137"/>
    </source>
</evidence>
<evidence type="ECO:0000256" key="2">
    <source>
        <dbReference type="ARBA" id="ARBA00010524"/>
    </source>
</evidence>
<comment type="similarity">
    <text evidence="2 12">Belongs to the taffazin family.</text>
</comment>
<dbReference type="OrthoDB" id="193467at2759"/>
<dbReference type="PANTHER" id="PTHR12497">
    <property type="entry name" value="TAZ PROTEIN TAFAZZIN"/>
    <property type="match status" value="1"/>
</dbReference>
<proteinExistence type="inferred from homology"/>
<feature type="domain" description="Phospholipid/glycerol acyltransferase" evidence="13">
    <location>
        <begin position="52"/>
        <end position="194"/>
    </location>
</feature>
<organism evidence="14 15">
    <name type="scientific">Steccherinum ochraceum</name>
    <dbReference type="NCBI Taxonomy" id="92696"/>
    <lineage>
        <taxon>Eukaryota</taxon>
        <taxon>Fungi</taxon>
        <taxon>Dikarya</taxon>
        <taxon>Basidiomycota</taxon>
        <taxon>Agaricomycotina</taxon>
        <taxon>Agaricomycetes</taxon>
        <taxon>Polyporales</taxon>
        <taxon>Steccherinaceae</taxon>
        <taxon>Steccherinum</taxon>
    </lineage>
</organism>
<name>A0A4R0RSR6_9APHY</name>
<evidence type="ECO:0000256" key="11">
    <source>
        <dbReference type="ARBA" id="ARBA00047906"/>
    </source>
</evidence>
<evidence type="ECO:0000256" key="8">
    <source>
        <dbReference type="ARBA" id="ARBA00023136"/>
    </source>
</evidence>
<dbReference type="SUPFAM" id="SSF69593">
    <property type="entry name" value="Glycerol-3-phosphate (1)-acyltransferase"/>
    <property type="match status" value="1"/>
</dbReference>
<keyword evidence="7" id="KW-0496">Mitochondrion</keyword>
<dbReference type="InterPro" id="IPR002123">
    <property type="entry name" value="Plipid/glycerol_acylTrfase"/>
</dbReference>
<protein>
    <recommendedName>
        <fullName evidence="12">Tafazzin family protein</fullName>
    </recommendedName>
</protein>
<reference evidence="14 15" key="1">
    <citation type="submission" date="2018-11" db="EMBL/GenBank/DDBJ databases">
        <title>Genome assembly of Steccherinum ochraceum LE-BIN_3174, the white-rot fungus of the Steccherinaceae family (The Residual Polyporoid clade, Polyporales, Basidiomycota).</title>
        <authorList>
            <person name="Fedorova T.V."/>
            <person name="Glazunova O.A."/>
            <person name="Landesman E.O."/>
            <person name="Moiseenko K.V."/>
            <person name="Psurtseva N.V."/>
            <person name="Savinova O.S."/>
            <person name="Shakhova N.V."/>
            <person name="Tyazhelova T.V."/>
            <person name="Vasina D.V."/>
        </authorList>
    </citation>
    <scope>NUCLEOTIDE SEQUENCE [LARGE SCALE GENOMIC DNA]</scope>
    <source>
        <strain evidence="14 15">LE-BIN_3174</strain>
    </source>
</reference>
<comment type="subcellular location">
    <subcellularLocation>
        <location evidence="1">Mitochondrion inner membrane</location>
        <topology evidence="1">Peripheral membrane protein</topology>
        <orientation evidence="1">Intermembrane side</orientation>
    </subcellularLocation>
    <subcellularLocation>
        <location evidence="10">Mitochondrion outer membrane</location>
        <topology evidence="10">Peripheral membrane protein</topology>
        <orientation evidence="10">Intermembrane side</orientation>
    </subcellularLocation>
</comment>
<dbReference type="CDD" id="cd07989">
    <property type="entry name" value="LPLAT_AGPAT-like"/>
    <property type="match status" value="1"/>
</dbReference>
<accession>A0A4R0RSR6</accession>
<comment type="catalytic activity">
    <reaction evidence="11">
        <text>1'-[1,2-diacyl-sn-glycero-3-phospho],3'-[1-acyl-sn-glycero-3-phospho]-glycerol + a 1,2-diacyl-sn-glycero-3-phosphocholine = a cardiolipin + a 1-acyl-sn-glycero-3-phosphocholine</text>
        <dbReference type="Rhea" id="RHEA:33731"/>
        <dbReference type="ChEBI" id="CHEBI:57643"/>
        <dbReference type="ChEBI" id="CHEBI:58168"/>
        <dbReference type="ChEBI" id="CHEBI:62237"/>
        <dbReference type="ChEBI" id="CHEBI:64743"/>
    </reaction>
    <physiologicalReaction direction="left-to-right" evidence="11">
        <dbReference type="Rhea" id="RHEA:33732"/>
    </physiologicalReaction>
    <physiologicalReaction direction="right-to-left" evidence="11">
        <dbReference type="Rhea" id="RHEA:33733"/>
    </physiologicalReaction>
</comment>
<keyword evidence="4" id="KW-1000">Mitochondrion outer membrane</keyword>
<gene>
    <name evidence="14" type="ORF">EIP91_003705</name>
</gene>
<dbReference type="GO" id="GO:0035965">
    <property type="term" value="P:cardiolipin acyl-chain remodeling"/>
    <property type="evidence" value="ECO:0007669"/>
    <property type="project" value="TreeGrafter"/>
</dbReference>
<sequence>MSGLVSSLTVTAIGLASKALLSLGYCRSVTVNGFHHLVDALHREERNNGRGVITMCNHISTLDDPVVWGILPTQYYWNTRTTRWVLGASDIIFTNPVFSTFFRNGQVLETFRGKGIFQPAVDRAIEKLDKGDWVHLFGEGKVNQPAKLAPREGEQVIPVSQHHANLLRFKWGVGRIIMEAKKPPLILPMWITGFDELMPEGRKFPFKFLPRRGVDLSITFGAPIQHDEMKSALTSSQISKLSPDHTVFSDAVEHESSVKTEQGWLGGTHVDARSPLEVERIRSLVTAIVQRRVEALGKEVAERTLKM</sequence>
<keyword evidence="3" id="KW-0808">Transferase</keyword>
<keyword evidence="15" id="KW-1185">Reference proteome</keyword>
<keyword evidence="6" id="KW-0443">Lipid metabolism</keyword>
<comment type="caution">
    <text evidence="14">The sequence shown here is derived from an EMBL/GenBank/DDBJ whole genome shotgun (WGS) entry which is preliminary data.</text>
</comment>
<dbReference type="STRING" id="92696.A0A4R0RSR6"/>
<dbReference type="PRINTS" id="PR00979">
    <property type="entry name" value="TAFAZZIN"/>
</dbReference>
<dbReference type="InterPro" id="IPR000872">
    <property type="entry name" value="Tafazzin"/>
</dbReference>
<evidence type="ECO:0000256" key="12">
    <source>
        <dbReference type="RuleBase" id="RU365062"/>
    </source>
</evidence>
<evidence type="ECO:0000256" key="5">
    <source>
        <dbReference type="ARBA" id="ARBA00022792"/>
    </source>
</evidence>
<dbReference type="GO" id="GO:0005741">
    <property type="term" value="C:mitochondrial outer membrane"/>
    <property type="evidence" value="ECO:0007669"/>
    <property type="project" value="UniProtKB-SubCell"/>
</dbReference>
<dbReference type="PANTHER" id="PTHR12497:SF0">
    <property type="entry name" value="TAFAZZIN"/>
    <property type="match status" value="1"/>
</dbReference>
<dbReference type="GO" id="GO:0007007">
    <property type="term" value="P:inner mitochondrial membrane organization"/>
    <property type="evidence" value="ECO:0007669"/>
    <property type="project" value="TreeGrafter"/>
</dbReference>
<dbReference type="SMART" id="SM00563">
    <property type="entry name" value="PlsC"/>
    <property type="match status" value="1"/>
</dbReference>
<dbReference type="AlphaFoldDB" id="A0A4R0RSR6"/>
<dbReference type="Pfam" id="PF01553">
    <property type="entry name" value="Acyltransferase"/>
    <property type="match status" value="1"/>
</dbReference>
<evidence type="ECO:0000256" key="10">
    <source>
        <dbReference type="ARBA" id="ARBA00024323"/>
    </source>
</evidence>
<keyword evidence="8" id="KW-0472">Membrane</keyword>
<evidence type="ECO:0000256" key="7">
    <source>
        <dbReference type="ARBA" id="ARBA00023128"/>
    </source>
</evidence>
<dbReference type="GO" id="GO:0047184">
    <property type="term" value="F:1-acylglycerophosphocholine O-acyltransferase activity"/>
    <property type="evidence" value="ECO:0007669"/>
    <property type="project" value="TreeGrafter"/>
</dbReference>
<evidence type="ECO:0000313" key="14">
    <source>
        <dbReference type="EMBL" id="TCD70353.1"/>
    </source>
</evidence>
<evidence type="ECO:0000256" key="4">
    <source>
        <dbReference type="ARBA" id="ARBA00022787"/>
    </source>
</evidence>
<evidence type="ECO:0000259" key="13">
    <source>
        <dbReference type="SMART" id="SM00563"/>
    </source>
</evidence>
<keyword evidence="9" id="KW-0012">Acyltransferase</keyword>